<dbReference type="Proteomes" id="UP000053599">
    <property type="component" value="Unassembled WGS sequence"/>
</dbReference>
<protein>
    <recommendedName>
        <fullName evidence="6">HotDog ACOT-type domain-containing protein</fullName>
    </recommendedName>
</protein>
<dbReference type="PROSITE" id="PS51770">
    <property type="entry name" value="HOTDOG_ACOT"/>
    <property type="match status" value="2"/>
</dbReference>
<dbReference type="PANTHER" id="PTHR12655:SF0">
    <property type="entry name" value="ACYL-COENZYME A THIOESTERASE 9, MITOCHONDRIAL"/>
    <property type="match status" value="1"/>
</dbReference>
<evidence type="ECO:0000256" key="4">
    <source>
        <dbReference type="ARBA" id="ARBA00022946"/>
    </source>
</evidence>
<reference evidence="7 8" key="1">
    <citation type="submission" date="2015-01" db="EMBL/GenBank/DDBJ databases">
        <title>The Genome Sequence of Exophiala sideris CBS121828.</title>
        <authorList>
            <consortium name="The Broad Institute Genomics Platform"/>
            <person name="Cuomo C."/>
            <person name="de Hoog S."/>
            <person name="Gorbushina A."/>
            <person name="Stielow B."/>
            <person name="Teixiera M."/>
            <person name="Abouelleil A."/>
            <person name="Chapman S.B."/>
            <person name="Priest M."/>
            <person name="Young S.K."/>
            <person name="Wortman J."/>
            <person name="Nusbaum C."/>
            <person name="Birren B."/>
        </authorList>
    </citation>
    <scope>NUCLEOTIDE SEQUENCE [LARGE SCALE GENOMIC DNA]</scope>
    <source>
        <strain evidence="7 8">CBS 121828</strain>
    </source>
</reference>
<dbReference type="CDD" id="cd03442">
    <property type="entry name" value="BFIT_BACH"/>
    <property type="match status" value="2"/>
</dbReference>
<dbReference type="InterPro" id="IPR029069">
    <property type="entry name" value="HotDog_dom_sf"/>
</dbReference>
<evidence type="ECO:0000313" key="8">
    <source>
        <dbReference type="Proteomes" id="UP000053599"/>
    </source>
</evidence>
<evidence type="ECO:0000256" key="3">
    <source>
        <dbReference type="ARBA" id="ARBA00022801"/>
    </source>
</evidence>
<evidence type="ECO:0000256" key="1">
    <source>
        <dbReference type="ARBA" id="ARBA00010458"/>
    </source>
</evidence>
<evidence type="ECO:0000313" key="7">
    <source>
        <dbReference type="EMBL" id="KIV76990.1"/>
    </source>
</evidence>
<evidence type="ECO:0000256" key="5">
    <source>
        <dbReference type="SAM" id="MobiDB-lite"/>
    </source>
</evidence>
<name>A0A0D1VLZ5_9EURO</name>
<gene>
    <name evidence="7" type="ORF">PV11_08833</name>
</gene>
<dbReference type="GO" id="GO:0006637">
    <property type="term" value="P:acyl-CoA metabolic process"/>
    <property type="evidence" value="ECO:0007669"/>
    <property type="project" value="TreeGrafter"/>
</dbReference>
<dbReference type="GO" id="GO:0047617">
    <property type="term" value="F:fatty acyl-CoA hydrolase activity"/>
    <property type="evidence" value="ECO:0007669"/>
    <property type="project" value="TreeGrafter"/>
</dbReference>
<dbReference type="OrthoDB" id="331699at2759"/>
<feature type="domain" description="HotDog ACOT-type" evidence="6">
    <location>
        <begin position="95"/>
        <end position="213"/>
    </location>
</feature>
<dbReference type="InterPro" id="IPR033120">
    <property type="entry name" value="HOTDOG_ACOT"/>
</dbReference>
<comment type="similarity">
    <text evidence="1">Belongs to the acyl coenzyme A hydrolase family.</text>
</comment>
<keyword evidence="2" id="KW-0677">Repeat</keyword>
<accession>A0A0D1VLZ5</accession>
<dbReference type="SUPFAM" id="SSF54637">
    <property type="entry name" value="Thioesterase/thiol ester dehydrase-isomerase"/>
    <property type="match status" value="2"/>
</dbReference>
<dbReference type="GO" id="GO:0005739">
    <property type="term" value="C:mitochondrion"/>
    <property type="evidence" value="ECO:0007669"/>
    <property type="project" value="TreeGrafter"/>
</dbReference>
<evidence type="ECO:0000256" key="2">
    <source>
        <dbReference type="ARBA" id="ARBA00022737"/>
    </source>
</evidence>
<dbReference type="FunFam" id="3.10.129.10:FF:000032">
    <property type="entry name" value="Acyl-CoA thioester hydrolase"/>
    <property type="match status" value="1"/>
</dbReference>
<proteinExistence type="inferred from homology"/>
<organism evidence="7 8">
    <name type="scientific">Exophiala sideris</name>
    <dbReference type="NCBI Taxonomy" id="1016849"/>
    <lineage>
        <taxon>Eukaryota</taxon>
        <taxon>Fungi</taxon>
        <taxon>Dikarya</taxon>
        <taxon>Ascomycota</taxon>
        <taxon>Pezizomycotina</taxon>
        <taxon>Eurotiomycetes</taxon>
        <taxon>Chaetothyriomycetidae</taxon>
        <taxon>Chaetothyriales</taxon>
        <taxon>Herpotrichiellaceae</taxon>
        <taxon>Exophiala</taxon>
    </lineage>
</organism>
<feature type="region of interest" description="Disordered" evidence="5">
    <location>
        <begin position="63"/>
        <end position="87"/>
    </location>
</feature>
<evidence type="ECO:0000259" key="6">
    <source>
        <dbReference type="PROSITE" id="PS51770"/>
    </source>
</evidence>
<feature type="domain" description="HotDog ACOT-type" evidence="6">
    <location>
        <begin position="292"/>
        <end position="412"/>
    </location>
</feature>
<dbReference type="STRING" id="1016849.A0A0D1VLZ5"/>
<keyword evidence="3" id="KW-0378">Hydrolase</keyword>
<dbReference type="Gene3D" id="3.10.129.10">
    <property type="entry name" value="Hotdog Thioesterase"/>
    <property type="match status" value="2"/>
</dbReference>
<sequence>MARNILLHMPRARVLRRTLPSLVNTIVSLSRPFHSTPTQHTDGVFKELTEMRVRKPWIEALREKREAEKNPSPAQVQTVKPDVTPKKMSDSYTSVVLPLAKDPWMLDTYANSHGQIRTGALLMDLDALAGVVAYRHTGEGVATVTAAVDRITIKNPIREICDLELSGEVTFATGRSSMEITLQIAKAPEQGHHVDAEDVFFTCAFTMVALEPNTKKPVNIAPLEVTTPAEKALFAKGEENYKRKKAMKSSHILTKPPDEEESALIHKMWSESLAYADSSNPKSQPSNVTAMSKTQIHSTQIMQPQMRNRHNFMIFGGFLLKTTFELAFTCAASFSHTRPRFINLDPSTFEEPVPVGSVLYVAAGVSYTEPDPSGGTRIQVMVRTHVRPVEHQNTERKSTGTFFYTFLSPDTVSVLPQTYSEFMGWVAGRRRAQSLAATLAADPHPLLSVAQAEPLTE</sequence>
<dbReference type="AlphaFoldDB" id="A0A0D1VLZ5"/>
<dbReference type="PANTHER" id="PTHR12655">
    <property type="entry name" value="ACYL-COA THIOESTERASE"/>
    <property type="match status" value="1"/>
</dbReference>
<keyword evidence="4" id="KW-0809">Transit peptide</keyword>
<dbReference type="EMBL" id="KN846954">
    <property type="protein sequence ID" value="KIV76990.1"/>
    <property type="molecule type" value="Genomic_DNA"/>
</dbReference>